<dbReference type="eggNOG" id="ENOG502RB8D">
    <property type="taxonomic scope" value="Eukaryota"/>
</dbReference>
<protein>
    <submittedName>
        <fullName evidence="2">Uncharacterized protein</fullName>
    </submittedName>
</protein>
<feature type="compositionally biased region" description="Low complexity" evidence="1">
    <location>
        <begin position="148"/>
        <end position="163"/>
    </location>
</feature>
<gene>
    <name evidence="2" type="ORF">PHATRDRAFT_40158</name>
</gene>
<dbReference type="PaxDb" id="2850-Phatr40158"/>
<sequence>MADYGSPGSPRTPQTYQIDFSAVASGKRIASSKRRVRWRFGFANSEALASGETGTACRGEEHDVTLVWSIASGKRLILVDGHEVHYSSSRNAIFDFSWTMRGNHVLKMVAHVSPPLSPTPGFRQYDFFIDGQSFFTFPKVFRLGLAPGQAPASPSGASTSYAGMAPTSARRSASGEIVSMEAPHNPDEEEAYLQEAIRQSLRDDTPASTSRGAPTNPTSDLLDFSSPPAGAPTQTYSPSTNDLFSPQASATRKQQHVCLARFYYVGSLGSSGSGSTTDPWGASAPATHYGYGTPAAGPLPALTGPAPAATGYGGYNTDPVQAPYGAPALYPPPAQSYAPAPAQYGGPEQTHAPDPVQAPYQAPVQSPYQAPPPASAWQVPAAIATQPPYGQDPSIPPSVTPQAQATPSTIGFSSPPPDFSGFSSAPQASEPAQAPSSDPVVFSMNALSGEQNGLVDSNSTAQSASLVDQAYSKLVNMDTFSLVSKNDEARSNPFDMGSTTVGGNVPLAQMSKHKSQTAPKKEVMRSPAPPPGSMIVASNHNGNWGGQYGQPQQPDMQQAYGQQQSPMQQQPQYGQQQPPMQPQPQYGQQQPPMQPQPQYGQQQPPMQQPGQLGQHGQQHFGQTNQMQYGQAQQPPAQPGYNYF</sequence>
<evidence type="ECO:0000256" key="1">
    <source>
        <dbReference type="SAM" id="MobiDB-lite"/>
    </source>
</evidence>
<organism evidence="2 3">
    <name type="scientific">Phaeodactylum tricornutum (strain CCAP 1055/1)</name>
    <dbReference type="NCBI Taxonomy" id="556484"/>
    <lineage>
        <taxon>Eukaryota</taxon>
        <taxon>Sar</taxon>
        <taxon>Stramenopiles</taxon>
        <taxon>Ochrophyta</taxon>
        <taxon>Bacillariophyta</taxon>
        <taxon>Bacillariophyceae</taxon>
        <taxon>Bacillariophycidae</taxon>
        <taxon>Naviculales</taxon>
        <taxon>Phaeodactylaceae</taxon>
        <taxon>Phaeodactylum</taxon>
    </lineage>
</organism>
<feature type="region of interest" description="Disordered" evidence="1">
    <location>
        <begin position="148"/>
        <end position="176"/>
    </location>
</feature>
<feature type="compositionally biased region" description="Low complexity" evidence="1">
    <location>
        <begin position="335"/>
        <end position="344"/>
    </location>
</feature>
<dbReference type="InParanoid" id="B7GAM6"/>
<dbReference type="Proteomes" id="UP000000759">
    <property type="component" value="Chromosome 22"/>
</dbReference>
<feature type="region of interest" description="Disordered" evidence="1">
    <location>
        <begin position="201"/>
        <end position="248"/>
    </location>
</feature>
<dbReference type="HOGENOM" id="CLU_466523_0_0_1"/>
<dbReference type="EMBL" id="CM000624">
    <property type="protein sequence ID" value="EEC44398.1"/>
    <property type="molecule type" value="Genomic_DNA"/>
</dbReference>
<accession>B7GAM6</accession>
<feature type="compositionally biased region" description="Low complexity" evidence="1">
    <location>
        <begin position="419"/>
        <end position="439"/>
    </location>
</feature>
<dbReference type="AlphaFoldDB" id="B7GAM6"/>
<evidence type="ECO:0000313" key="2">
    <source>
        <dbReference type="EMBL" id="EEC44398.1"/>
    </source>
</evidence>
<reference evidence="2 3" key="1">
    <citation type="journal article" date="2008" name="Nature">
        <title>The Phaeodactylum genome reveals the evolutionary history of diatom genomes.</title>
        <authorList>
            <person name="Bowler C."/>
            <person name="Allen A.E."/>
            <person name="Badger J.H."/>
            <person name="Grimwood J."/>
            <person name="Jabbari K."/>
            <person name="Kuo A."/>
            <person name="Maheswari U."/>
            <person name="Martens C."/>
            <person name="Maumus F."/>
            <person name="Otillar R.P."/>
            <person name="Rayko E."/>
            <person name="Salamov A."/>
            <person name="Vandepoele K."/>
            <person name="Beszteri B."/>
            <person name="Gruber A."/>
            <person name="Heijde M."/>
            <person name="Katinka M."/>
            <person name="Mock T."/>
            <person name="Valentin K."/>
            <person name="Verret F."/>
            <person name="Berges J.A."/>
            <person name="Brownlee C."/>
            <person name="Cadoret J.P."/>
            <person name="Chiovitti A."/>
            <person name="Choi C.J."/>
            <person name="Coesel S."/>
            <person name="De Martino A."/>
            <person name="Detter J.C."/>
            <person name="Durkin C."/>
            <person name="Falciatore A."/>
            <person name="Fournet J."/>
            <person name="Haruta M."/>
            <person name="Huysman M.J."/>
            <person name="Jenkins B.D."/>
            <person name="Jiroutova K."/>
            <person name="Jorgensen R.E."/>
            <person name="Joubert Y."/>
            <person name="Kaplan A."/>
            <person name="Kroger N."/>
            <person name="Kroth P.G."/>
            <person name="La Roche J."/>
            <person name="Lindquist E."/>
            <person name="Lommer M."/>
            <person name="Martin-Jezequel V."/>
            <person name="Lopez P.J."/>
            <person name="Lucas S."/>
            <person name="Mangogna M."/>
            <person name="McGinnis K."/>
            <person name="Medlin L.K."/>
            <person name="Montsant A."/>
            <person name="Oudot-Le Secq M.P."/>
            <person name="Napoli C."/>
            <person name="Obornik M."/>
            <person name="Parker M.S."/>
            <person name="Petit J.L."/>
            <person name="Porcel B.M."/>
            <person name="Poulsen N."/>
            <person name="Robison M."/>
            <person name="Rychlewski L."/>
            <person name="Rynearson T.A."/>
            <person name="Schmutz J."/>
            <person name="Shapiro H."/>
            <person name="Siaut M."/>
            <person name="Stanley M."/>
            <person name="Sussman M.R."/>
            <person name="Taylor A.R."/>
            <person name="Vardi A."/>
            <person name="von Dassow P."/>
            <person name="Vyverman W."/>
            <person name="Willis A."/>
            <person name="Wyrwicz L.S."/>
            <person name="Rokhsar D.S."/>
            <person name="Weissenbach J."/>
            <person name="Armbrust E.V."/>
            <person name="Green B.R."/>
            <person name="Van de Peer Y."/>
            <person name="Grigoriev I.V."/>
        </authorList>
    </citation>
    <scope>NUCLEOTIDE SEQUENCE [LARGE SCALE GENOMIC DNA]</scope>
    <source>
        <strain evidence="2 3">CCAP 1055/1</strain>
    </source>
</reference>
<feature type="compositionally biased region" description="Polar residues" evidence="1">
    <location>
        <begin position="400"/>
        <end position="410"/>
    </location>
</feature>
<keyword evidence="3" id="KW-1185">Reference proteome</keyword>
<dbReference type="KEGG" id="pti:PHATRDRAFT_40158"/>
<evidence type="ECO:0000313" key="3">
    <source>
        <dbReference type="Proteomes" id="UP000000759"/>
    </source>
</evidence>
<feature type="region of interest" description="Disordered" evidence="1">
    <location>
        <begin position="335"/>
        <end position="440"/>
    </location>
</feature>
<feature type="compositionally biased region" description="Polar residues" evidence="1">
    <location>
        <begin position="232"/>
        <end position="248"/>
    </location>
</feature>
<dbReference type="OrthoDB" id="72550at2759"/>
<feature type="compositionally biased region" description="Polar residues" evidence="1">
    <location>
        <begin position="206"/>
        <end position="219"/>
    </location>
</feature>
<reference evidence="3" key="2">
    <citation type="submission" date="2008-08" db="EMBL/GenBank/DDBJ databases">
        <authorList>
            <consortium name="Diatom Consortium"/>
            <person name="Grigoriev I."/>
            <person name="Grimwood J."/>
            <person name="Kuo A."/>
            <person name="Otillar R.P."/>
            <person name="Salamov A."/>
            <person name="Detter J.C."/>
            <person name="Lindquist E."/>
            <person name="Shapiro H."/>
            <person name="Lucas S."/>
            <person name="Glavina del Rio T."/>
            <person name="Pitluck S."/>
            <person name="Rokhsar D."/>
            <person name="Bowler C."/>
        </authorList>
    </citation>
    <scope>GENOME REANNOTATION</scope>
    <source>
        <strain evidence="3">CCAP 1055/1</strain>
    </source>
</reference>
<feature type="compositionally biased region" description="Low complexity" evidence="1">
    <location>
        <begin position="352"/>
        <end position="368"/>
    </location>
</feature>
<feature type="region of interest" description="Disordered" evidence="1">
    <location>
        <begin position="487"/>
        <end position="643"/>
    </location>
</feature>
<feature type="compositionally biased region" description="Low complexity" evidence="1">
    <location>
        <begin position="549"/>
        <end position="618"/>
    </location>
</feature>
<feature type="compositionally biased region" description="Low complexity" evidence="1">
    <location>
        <begin position="627"/>
        <end position="643"/>
    </location>
</feature>
<name>B7GAM6_PHATC</name>
<proteinExistence type="predicted"/>
<dbReference type="GeneID" id="7195931"/>
<dbReference type="RefSeq" id="XP_002184220.1">
    <property type="nucleotide sequence ID" value="XM_002184184.1"/>
</dbReference>